<accession>A0A1H7MFQ7</accession>
<dbReference type="PANTHER" id="PTHR46268:SF6">
    <property type="entry name" value="UNIVERSAL STRESS PROTEIN UP12"/>
    <property type="match status" value="1"/>
</dbReference>
<dbReference type="InterPro" id="IPR006016">
    <property type="entry name" value="UspA"/>
</dbReference>
<organism evidence="3 4">
    <name type="scientific">Parapedobacter koreensis</name>
    <dbReference type="NCBI Taxonomy" id="332977"/>
    <lineage>
        <taxon>Bacteria</taxon>
        <taxon>Pseudomonadati</taxon>
        <taxon>Bacteroidota</taxon>
        <taxon>Sphingobacteriia</taxon>
        <taxon>Sphingobacteriales</taxon>
        <taxon>Sphingobacteriaceae</taxon>
        <taxon>Parapedobacter</taxon>
    </lineage>
</organism>
<dbReference type="AlphaFoldDB" id="A0A1H7MFQ7"/>
<sequence length="276" mass="31076">MNNILVPTDFSEYALKSAESALRLAQQSNATVYLFHAYTAFQSGFQSENDNERDEQRALEEAEHGMASFLKDVSGFFFDVTIKTICQRGNIVGLIRELTKEISVDLIVMSTGGATGLKYQFIGTNTYDVAESLSIPLLAVPIGAEHIDLANIAFFTDYRPEDHQTITSLYSLFGSEQINYWVVHIHEKEQQPKDEDFKKLAAYTMELQANTPIVNIDWKLVHGKENITIVQKVIDTLSGDILAITMAERNLFDRLLDKSLSKEIVMQAKIPVFIGR</sequence>
<evidence type="ECO:0000313" key="4">
    <source>
        <dbReference type="Proteomes" id="UP000198916"/>
    </source>
</evidence>
<dbReference type="RefSeq" id="WP_090605039.1">
    <property type="nucleotide sequence ID" value="NZ_FNZR01000003.1"/>
</dbReference>
<dbReference type="PRINTS" id="PR01438">
    <property type="entry name" value="UNVRSLSTRESS"/>
</dbReference>
<dbReference type="Pfam" id="PF00582">
    <property type="entry name" value="Usp"/>
    <property type="match status" value="1"/>
</dbReference>
<dbReference type="Gene3D" id="3.40.50.620">
    <property type="entry name" value="HUPs"/>
    <property type="match status" value="2"/>
</dbReference>
<dbReference type="InterPro" id="IPR014729">
    <property type="entry name" value="Rossmann-like_a/b/a_fold"/>
</dbReference>
<dbReference type="STRING" id="332977.SAMN05421740_103488"/>
<keyword evidence="4" id="KW-1185">Reference proteome</keyword>
<evidence type="ECO:0000259" key="2">
    <source>
        <dbReference type="Pfam" id="PF00582"/>
    </source>
</evidence>
<evidence type="ECO:0000256" key="1">
    <source>
        <dbReference type="ARBA" id="ARBA00008791"/>
    </source>
</evidence>
<dbReference type="OrthoDB" id="9788959at2"/>
<protein>
    <submittedName>
        <fullName evidence="3">Nucleotide-binding universal stress protein, UspA family</fullName>
    </submittedName>
</protein>
<dbReference type="PANTHER" id="PTHR46268">
    <property type="entry name" value="STRESS RESPONSE PROTEIN NHAX"/>
    <property type="match status" value="1"/>
</dbReference>
<dbReference type="EMBL" id="FNZR01000003">
    <property type="protein sequence ID" value="SEL09728.1"/>
    <property type="molecule type" value="Genomic_DNA"/>
</dbReference>
<dbReference type="SUPFAM" id="SSF52402">
    <property type="entry name" value="Adenine nucleotide alpha hydrolases-like"/>
    <property type="match status" value="2"/>
</dbReference>
<name>A0A1H7MFQ7_9SPHI</name>
<gene>
    <name evidence="3" type="ORF">SAMN05421740_103488</name>
</gene>
<dbReference type="InterPro" id="IPR006015">
    <property type="entry name" value="Universal_stress_UspA"/>
</dbReference>
<feature type="domain" description="UspA" evidence="2">
    <location>
        <begin position="2"/>
        <end position="141"/>
    </location>
</feature>
<comment type="similarity">
    <text evidence="1">Belongs to the universal stress protein A family.</text>
</comment>
<evidence type="ECO:0000313" key="3">
    <source>
        <dbReference type="EMBL" id="SEL09728.1"/>
    </source>
</evidence>
<proteinExistence type="inferred from homology"/>
<dbReference type="Proteomes" id="UP000198916">
    <property type="component" value="Unassembled WGS sequence"/>
</dbReference>
<reference evidence="4" key="1">
    <citation type="submission" date="2016-10" db="EMBL/GenBank/DDBJ databases">
        <authorList>
            <person name="Varghese N."/>
            <person name="Submissions S."/>
        </authorList>
    </citation>
    <scope>NUCLEOTIDE SEQUENCE [LARGE SCALE GENOMIC DNA]</scope>
    <source>
        <strain evidence="4">Jip14</strain>
    </source>
</reference>
<dbReference type="CDD" id="cd00293">
    <property type="entry name" value="USP-like"/>
    <property type="match status" value="1"/>
</dbReference>